<accession>A0A0N4W5Z5</accession>
<dbReference type="EMBL" id="UZAF01016335">
    <property type="protein sequence ID" value="VDO25942.1"/>
    <property type="molecule type" value="Genomic_DNA"/>
</dbReference>
<dbReference type="Proteomes" id="UP000268014">
    <property type="component" value="Unassembled WGS sequence"/>
</dbReference>
<protein>
    <submittedName>
        <fullName evidence="3">ZP domain-containing protein</fullName>
    </submittedName>
</protein>
<proteinExistence type="predicted"/>
<reference evidence="3" key="1">
    <citation type="submission" date="2017-02" db="UniProtKB">
        <authorList>
            <consortium name="WormBaseParasite"/>
        </authorList>
    </citation>
    <scope>IDENTIFICATION</scope>
</reference>
<keyword evidence="2" id="KW-1185">Reference proteome</keyword>
<evidence type="ECO:0000313" key="3">
    <source>
        <dbReference type="WBParaSite" id="HPLM_0000543201-mRNA-1"/>
    </source>
</evidence>
<name>A0A0N4W5Z5_HAEPC</name>
<dbReference type="AlphaFoldDB" id="A0A0N4W5Z5"/>
<sequence length="83" mass="9427">MELCSSDRAVTYLKERTEKKVSTSDGRQSCDELLLSSSPSILHCRRSARCFLASSREFQGANGFLQDDMQGTDRTLHCEYRIC</sequence>
<reference evidence="1 2" key="2">
    <citation type="submission" date="2018-11" db="EMBL/GenBank/DDBJ databases">
        <authorList>
            <consortium name="Pathogen Informatics"/>
        </authorList>
    </citation>
    <scope>NUCLEOTIDE SEQUENCE [LARGE SCALE GENOMIC DNA]</scope>
    <source>
        <strain evidence="1 2">MHpl1</strain>
    </source>
</reference>
<organism evidence="3">
    <name type="scientific">Haemonchus placei</name>
    <name type="common">Barber's pole worm</name>
    <dbReference type="NCBI Taxonomy" id="6290"/>
    <lineage>
        <taxon>Eukaryota</taxon>
        <taxon>Metazoa</taxon>
        <taxon>Ecdysozoa</taxon>
        <taxon>Nematoda</taxon>
        <taxon>Chromadorea</taxon>
        <taxon>Rhabditida</taxon>
        <taxon>Rhabditina</taxon>
        <taxon>Rhabditomorpha</taxon>
        <taxon>Strongyloidea</taxon>
        <taxon>Trichostrongylidae</taxon>
        <taxon>Haemonchus</taxon>
    </lineage>
</organism>
<gene>
    <name evidence="1" type="ORF">HPLM_LOCUS5424</name>
</gene>
<evidence type="ECO:0000313" key="2">
    <source>
        <dbReference type="Proteomes" id="UP000268014"/>
    </source>
</evidence>
<dbReference type="WBParaSite" id="HPLM_0000543201-mRNA-1">
    <property type="protein sequence ID" value="HPLM_0000543201-mRNA-1"/>
    <property type="gene ID" value="HPLM_0000543201"/>
</dbReference>
<evidence type="ECO:0000313" key="1">
    <source>
        <dbReference type="EMBL" id="VDO25942.1"/>
    </source>
</evidence>